<dbReference type="InterPro" id="IPR039537">
    <property type="entry name" value="Retrotran_Ty1/copia-like"/>
</dbReference>
<accession>A0A371EDT1</accession>
<evidence type="ECO:0008006" key="3">
    <source>
        <dbReference type="Google" id="ProtNLM"/>
    </source>
</evidence>
<name>A0A371EDT1_MUCPR</name>
<proteinExistence type="predicted"/>
<protein>
    <recommendedName>
        <fullName evidence="3">Integrase catalytic domain-containing protein</fullName>
    </recommendedName>
</protein>
<reference evidence="1" key="1">
    <citation type="submission" date="2018-05" db="EMBL/GenBank/DDBJ databases">
        <title>Draft genome of Mucuna pruriens seed.</title>
        <authorList>
            <person name="Nnadi N.E."/>
            <person name="Vos R."/>
            <person name="Hasami M.H."/>
            <person name="Devisetty U.K."/>
            <person name="Aguiy J.C."/>
        </authorList>
    </citation>
    <scope>NUCLEOTIDE SEQUENCE [LARGE SCALE GENOMIC DNA]</scope>
    <source>
        <strain evidence="1">JCA_2017</strain>
    </source>
</reference>
<dbReference type="InterPro" id="IPR012337">
    <property type="entry name" value="RNaseH-like_sf"/>
</dbReference>
<dbReference type="PANTHER" id="PTHR42648:SF28">
    <property type="entry name" value="TRANSPOSON-ENCODED PROTEIN WITH RIBONUCLEASE H-LIKE AND RETROVIRUS ZINC FINGER-LIKE DOMAINS"/>
    <property type="match status" value="1"/>
</dbReference>
<dbReference type="EMBL" id="QJKJ01014505">
    <property type="protein sequence ID" value="RDX64185.1"/>
    <property type="molecule type" value="Genomic_DNA"/>
</dbReference>
<dbReference type="SUPFAM" id="SSF53098">
    <property type="entry name" value="Ribonuclease H-like"/>
    <property type="match status" value="1"/>
</dbReference>
<evidence type="ECO:0000313" key="2">
    <source>
        <dbReference type="Proteomes" id="UP000257109"/>
    </source>
</evidence>
<gene>
    <name evidence="1" type="ORF">CR513_57290</name>
</gene>
<dbReference type="PANTHER" id="PTHR42648">
    <property type="entry name" value="TRANSPOSASE, PUTATIVE-RELATED"/>
    <property type="match status" value="1"/>
</dbReference>
<dbReference type="AlphaFoldDB" id="A0A371EDT1"/>
<feature type="non-terminal residue" evidence="1">
    <location>
        <position position="1"/>
    </location>
</feature>
<keyword evidence="2" id="KW-1185">Reference proteome</keyword>
<comment type="caution">
    <text evidence="1">The sequence shown here is derived from an EMBL/GenBank/DDBJ whole genome shotgun (WGS) entry which is preliminary data.</text>
</comment>
<dbReference type="Proteomes" id="UP000257109">
    <property type="component" value="Unassembled WGS sequence"/>
</dbReference>
<evidence type="ECO:0000313" key="1">
    <source>
        <dbReference type="EMBL" id="RDX64185.1"/>
    </source>
</evidence>
<dbReference type="OrthoDB" id="1935865at2759"/>
<sequence>MDLALQVKKSIPTLDNLQENKKGKSIKGPEKSLLNEGNQRRIRNLHTTFVRINLTFVPKDTWWVDSGATTHISVTIRGCLWSRPLSDDERFIFVGDDNKAAVKAIGTFRLYCYLYLIHEKSQSLDIFKSFKTEVELQLGKKIKAVKSDRCAEYYGRYDGLGEQRLGPFVLFLKKCEIFLQYTMPGKPSMNESLCGEVLKIVVYILNRGYKFYDLTSRSFFEMRNAIFLKEVKFEKEENIRNVVFEE</sequence>
<organism evidence="1 2">
    <name type="scientific">Mucuna pruriens</name>
    <name type="common">Velvet bean</name>
    <name type="synonym">Dolichos pruriens</name>
    <dbReference type="NCBI Taxonomy" id="157652"/>
    <lineage>
        <taxon>Eukaryota</taxon>
        <taxon>Viridiplantae</taxon>
        <taxon>Streptophyta</taxon>
        <taxon>Embryophyta</taxon>
        <taxon>Tracheophyta</taxon>
        <taxon>Spermatophyta</taxon>
        <taxon>Magnoliopsida</taxon>
        <taxon>eudicotyledons</taxon>
        <taxon>Gunneridae</taxon>
        <taxon>Pentapetalae</taxon>
        <taxon>rosids</taxon>
        <taxon>fabids</taxon>
        <taxon>Fabales</taxon>
        <taxon>Fabaceae</taxon>
        <taxon>Papilionoideae</taxon>
        <taxon>50 kb inversion clade</taxon>
        <taxon>NPAAA clade</taxon>
        <taxon>indigoferoid/millettioid clade</taxon>
        <taxon>Phaseoleae</taxon>
        <taxon>Mucuna</taxon>
    </lineage>
</organism>